<dbReference type="EMBL" id="CDMZ01000724">
    <property type="protein sequence ID" value="CEM20230.1"/>
    <property type="molecule type" value="Genomic_DNA"/>
</dbReference>
<sequence>MKIRFYPKASVQNWTDSDEFFLQDTPMSDPLCLTGTVGVKHLLKYSDEECNGSVLEFCFGSSGKLLCPMDGVKEFRASFRYGITILFLSLFQIDMLNVVVMQVMLINSKSFKKSWKRFLSSFLLSTTEGIILALLLYGFAVEDNQDMSLTNLYFSVVSTALVILWKCLWVLVTHFNIC</sequence>
<evidence type="ECO:0000313" key="2">
    <source>
        <dbReference type="EMBL" id="CEM20230.1"/>
    </source>
</evidence>
<feature type="transmembrane region" description="Helical" evidence="1">
    <location>
        <begin position="81"/>
        <end position="106"/>
    </location>
</feature>
<organism evidence="2">
    <name type="scientific">Chromera velia CCMP2878</name>
    <dbReference type="NCBI Taxonomy" id="1169474"/>
    <lineage>
        <taxon>Eukaryota</taxon>
        <taxon>Sar</taxon>
        <taxon>Alveolata</taxon>
        <taxon>Colpodellida</taxon>
        <taxon>Chromeraceae</taxon>
        <taxon>Chromera</taxon>
    </lineage>
</organism>
<reference evidence="2" key="1">
    <citation type="submission" date="2014-11" db="EMBL/GenBank/DDBJ databases">
        <authorList>
            <person name="Otto D Thomas"/>
            <person name="Naeem Raeece"/>
        </authorList>
    </citation>
    <scope>NUCLEOTIDE SEQUENCE</scope>
</reference>
<proteinExistence type="predicted"/>
<dbReference type="PhylomeDB" id="A0A0G4FY19"/>
<accession>A0A0G4FY19</accession>
<dbReference type="AlphaFoldDB" id="A0A0G4FY19"/>
<dbReference type="VEuPathDB" id="CryptoDB:Cvel_19320"/>
<evidence type="ECO:0000256" key="1">
    <source>
        <dbReference type="SAM" id="Phobius"/>
    </source>
</evidence>
<feature type="transmembrane region" description="Helical" evidence="1">
    <location>
        <begin position="118"/>
        <end position="140"/>
    </location>
</feature>
<gene>
    <name evidence="2" type="ORF">Cvel_19320</name>
</gene>
<keyword evidence="1" id="KW-0472">Membrane</keyword>
<keyword evidence="1" id="KW-1133">Transmembrane helix</keyword>
<feature type="transmembrane region" description="Helical" evidence="1">
    <location>
        <begin position="152"/>
        <end position="172"/>
    </location>
</feature>
<keyword evidence="1" id="KW-0812">Transmembrane</keyword>
<protein>
    <submittedName>
        <fullName evidence="2">Uncharacterized protein</fullName>
    </submittedName>
</protein>
<name>A0A0G4FY19_9ALVE</name>